<dbReference type="PANTHER" id="PTHR36746">
    <property type="entry name" value="BNAC04G51760D PROTEIN"/>
    <property type="match status" value="1"/>
</dbReference>
<feature type="compositionally biased region" description="Low complexity" evidence="1">
    <location>
        <begin position="195"/>
        <end position="210"/>
    </location>
</feature>
<accession>A0A2P5BVR7</accession>
<feature type="region of interest" description="Disordered" evidence="1">
    <location>
        <begin position="137"/>
        <end position="219"/>
    </location>
</feature>
<reference evidence="3" key="1">
    <citation type="submission" date="2016-06" db="EMBL/GenBank/DDBJ databases">
        <title>Parallel loss of symbiosis genes in relatives of nitrogen-fixing non-legume Parasponia.</title>
        <authorList>
            <person name="Van Velzen R."/>
            <person name="Holmer R."/>
            <person name="Bu F."/>
            <person name="Rutten L."/>
            <person name="Van Zeijl A."/>
            <person name="Liu W."/>
            <person name="Santuari L."/>
            <person name="Cao Q."/>
            <person name="Sharma T."/>
            <person name="Shen D."/>
            <person name="Roswanjaya Y."/>
            <person name="Wardhani T."/>
            <person name="Kalhor M.S."/>
            <person name="Jansen J."/>
            <person name="Van den Hoogen J."/>
            <person name="Gungor B."/>
            <person name="Hartog M."/>
            <person name="Hontelez J."/>
            <person name="Verver J."/>
            <person name="Yang W.-C."/>
            <person name="Schijlen E."/>
            <person name="Repin R."/>
            <person name="Schilthuizen M."/>
            <person name="Schranz E."/>
            <person name="Heidstra R."/>
            <person name="Miyata K."/>
            <person name="Fedorova E."/>
            <person name="Kohlen W."/>
            <person name="Bisseling T."/>
            <person name="Smit S."/>
            <person name="Geurts R."/>
        </authorList>
    </citation>
    <scope>NUCLEOTIDE SEQUENCE [LARGE SCALE GENOMIC DNA]</scope>
    <source>
        <strain evidence="3">cv. RG33-2</strain>
    </source>
</reference>
<evidence type="ECO:0000256" key="1">
    <source>
        <dbReference type="SAM" id="MobiDB-lite"/>
    </source>
</evidence>
<gene>
    <name evidence="2" type="ORF">TorRG33x02_307140</name>
</gene>
<comment type="caution">
    <text evidence="2">The sequence shown here is derived from an EMBL/GenBank/DDBJ whole genome shotgun (WGS) entry which is preliminary data.</text>
</comment>
<feature type="compositionally biased region" description="Polar residues" evidence="1">
    <location>
        <begin position="42"/>
        <end position="59"/>
    </location>
</feature>
<dbReference type="Proteomes" id="UP000237000">
    <property type="component" value="Unassembled WGS sequence"/>
</dbReference>
<protein>
    <submittedName>
        <fullName evidence="2">Uncharacterized protein</fullName>
    </submittedName>
</protein>
<keyword evidence="3" id="KW-1185">Reference proteome</keyword>
<sequence>MEKKTTITSTINGDSDSLGVCQKLFTVLRRISSRAREPSPAATRQSYLTERTVEIQNGAPTGKNGVVLARGKPKPKKNDEEEIPSQRKLVPIEGPTNGHSKKNPDKETDHDHHHHHHHHDHDHLNNTFEEFIKRVRSKTGESPDVDHGGGEENMMTSGAGPGPGADRGIKKKGSFKDHVSDYIHRTKFKITSHPSASAGSSSGSATTTTGKSVPYKTEY</sequence>
<organism evidence="2 3">
    <name type="scientific">Trema orientale</name>
    <name type="common">Charcoal tree</name>
    <name type="synonym">Celtis orientalis</name>
    <dbReference type="NCBI Taxonomy" id="63057"/>
    <lineage>
        <taxon>Eukaryota</taxon>
        <taxon>Viridiplantae</taxon>
        <taxon>Streptophyta</taxon>
        <taxon>Embryophyta</taxon>
        <taxon>Tracheophyta</taxon>
        <taxon>Spermatophyta</taxon>
        <taxon>Magnoliopsida</taxon>
        <taxon>eudicotyledons</taxon>
        <taxon>Gunneridae</taxon>
        <taxon>Pentapetalae</taxon>
        <taxon>rosids</taxon>
        <taxon>fabids</taxon>
        <taxon>Rosales</taxon>
        <taxon>Cannabaceae</taxon>
        <taxon>Trema</taxon>
    </lineage>
</organism>
<dbReference type="OrthoDB" id="10368785at2759"/>
<dbReference type="EMBL" id="JXTC01000452">
    <property type="protein sequence ID" value="PON52869.1"/>
    <property type="molecule type" value="Genomic_DNA"/>
</dbReference>
<dbReference type="InParanoid" id="A0A2P5BVR7"/>
<dbReference type="PANTHER" id="PTHR36746:SF3">
    <property type="entry name" value="DUF4005 DOMAIN-CONTAINING PROTEIN"/>
    <property type="match status" value="1"/>
</dbReference>
<evidence type="ECO:0000313" key="2">
    <source>
        <dbReference type="EMBL" id="PON52869.1"/>
    </source>
</evidence>
<feature type="compositionally biased region" description="Basic and acidic residues" evidence="1">
    <location>
        <begin position="102"/>
        <end position="111"/>
    </location>
</feature>
<evidence type="ECO:0000313" key="3">
    <source>
        <dbReference type="Proteomes" id="UP000237000"/>
    </source>
</evidence>
<proteinExistence type="predicted"/>
<feature type="compositionally biased region" description="Basic and acidic residues" evidence="1">
    <location>
        <begin position="174"/>
        <end position="184"/>
    </location>
</feature>
<name>A0A2P5BVR7_TREOI</name>
<feature type="compositionally biased region" description="Basic and acidic residues" evidence="1">
    <location>
        <begin position="137"/>
        <end position="150"/>
    </location>
</feature>
<feature type="region of interest" description="Disordered" evidence="1">
    <location>
        <begin position="32"/>
        <end position="125"/>
    </location>
</feature>
<dbReference type="AlphaFoldDB" id="A0A2P5BVR7"/>